<proteinExistence type="predicted"/>
<gene>
    <name evidence="2" type="ORF">DW924_11515</name>
    <name evidence="1" type="ORF">DWX78_12855</name>
</gene>
<evidence type="ECO:0000313" key="1">
    <source>
        <dbReference type="EMBL" id="RGS68397.1"/>
    </source>
</evidence>
<evidence type="ECO:0000313" key="2">
    <source>
        <dbReference type="EMBL" id="RHA68129.1"/>
    </source>
</evidence>
<accession>A0A413SKK0</accession>
<comment type="caution">
    <text evidence="2">The sequence shown here is derived from an EMBL/GenBank/DDBJ whole genome shotgun (WGS) entry which is preliminary data.</text>
</comment>
<name>A0A413SKK0_9FIRM</name>
<evidence type="ECO:0000313" key="4">
    <source>
        <dbReference type="Proteomes" id="UP000285981"/>
    </source>
</evidence>
<sequence>MPKKIIQECLSILAARCTSCNCMTYFYCAPLQSCRRILCNKRCNFLYTQKSDWFIPITSYINIYLQNCI</sequence>
<dbReference type="EMBL" id="QRVU01000080">
    <property type="protein sequence ID" value="RGS68397.1"/>
    <property type="molecule type" value="Genomic_DNA"/>
</dbReference>
<dbReference type="Proteomes" id="UP000285642">
    <property type="component" value="Unassembled WGS sequence"/>
</dbReference>
<organism evidence="2 3">
    <name type="scientific">Dorea formicigenerans</name>
    <dbReference type="NCBI Taxonomy" id="39486"/>
    <lineage>
        <taxon>Bacteria</taxon>
        <taxon>Bacillati</taxon>
        <taxon>Bacillota</taxon>
        <taxon>Clostridia</taxon>
        <taxon>Lachnospirales</taxon>
        <taxon>Lachnospiraceae</taxon>
        <taxon>Dorea</taxon>
    </lineage>
</organism>
<reference evidence="3 4" key="1">
    <citation type="submission" date="2018-08" db="EMBL/GenBank/DDBJ databases">
        <title>A genome reference for cultivated species of the human gut microbiota.</title>
        <authorList>
            <person name="Zou Y."/>
            <person name="Xue W."/>
            <person name="Luo G."/>
        </authorList>
    </citation>
    <scope>NUCLEOTIDE SEQUENCE [LARGE SCALE GENOMIC DNA]</scope>
    <source>
        <strain evidence="1 4">AF21-25</strain>
        <strain evidence="2 3">AM42-8</strain>
    </source>
</reference>
<dbReference type="Proteomes" id="UP000285981">
    <property type="component" value="Unassembled WGS sequence"/>
</dbReference>
<evidence type="ECO:0000313" key="3">
    <source>
        <dbReference type="Proteomes" id="UP000285642"/>
    </source>
</evidence>
<protein>
    <submittedName>
        <fullName evidence="2">Uncharacterized protein</fullName>
    </submittedName>
</protein>
<dbReference type="EMBL" id="QSFS01000012">
    <property type="protein sequence ID" value="RHA68129.1"/>
    <property type="molecule type" value="Genomic_DNA"/>
</dbReference>
<dbReference type="AlphaFoldDB" id="A0A413SKK0"/>